<dbReference type="Proteomes" id="UP000001259">
    <property type="component" value="Chromosome"/>
</dbReference>
<dbReference type="HOGENOM" id="CLU_2219745_0_0_9"/>
<gene>
    <name evidence="1" type="ordered locus">Ldb1242</name>
</gene>
<evidence type="ECO:0000313" key="2">
    <source>
        <dbReference type="Proteomes" id="UP000001259"/>
    </source>
</evidence>
<evidence type="ECO:0000313" key="1">
    <source>
        <dbReference type="EMBL" id="CAI98044.1"/>
    </source>
</evidence>
<accession>Q1G9X3</accession>
<name>Q1G9X3_LACDA</name>
<dbReference type="KEGG" id="ldb:Ldb1242"/>
<proteinExistence type="predicted"/>
<dbReference type="AlphaFoldDB" id="Q1G9X3"/>
<organism evidence="1 2">
    <name type="scientific">Lactobacillus delbrueckii subsp. bulgaricus (strain ATCC 11842 / DSM 20081 / BCRC 10696 / JCM 1002 / NBRC 13953 / NCIMB 11778 / NCTC 12712 / WDCM 00102 / Lb 14)</name>
    <dbReference type="NCBI Taxonomy" id="390333"/>
    <lineage>
        <taxon>Bacteria</taxon>
        <taxon>Bacillati</taxon>
        <taxon>Bacillota</taxon>
        <taxon>Bacilli</taxon>
        <taxon>Lactobacillales</taxon>
        <taxon>Lactobacillaceae</taxon>
        <taxon>Lactobacillus</taxon>
    </lineage>
</organism>
<sequence length="106" mass="11478">MVFSAKLQETLAGLEEDLDVPSFAVNSDDLIFIDRHVRANKSDPVFAVGTISYADYSGINILKSTATGQTSLTKTESSLKKGPLTTWPSLTTSQLLSPAKRSQLMN</sequence>
<protein>
    <submittedName>
        <fullName evidence="1">Uncharacterized protein</fullName>
    </submittedName>
</protein>
<dbReference type="EMBL" id="CR954253">
    <property type="protein sequence ID" value="CAI98044.1"/>
    <property type="molecule type" value="Genomic_DNA"/>
</dbReference>
<reference evidence="1 2" key="1">
    <citation type="journal article" date="2006" name="Proc. Natl. Acad. Sci. U.S.A.">
        <title>The complete genome sequence of Lactobacillus bulgaricus reveals extensive and ongoing reductive evolution.</title>
        <authorList>
            <person name="van de Guchte M."/>
            <person name="Penaud S."/>
            <person name="Grimaldi C."/>
            <person name="Barbe V."/>
            <person name="Bryson K."/>
            <person name="Nicolas P."/>
            <person name="Robert C."/>
            <person name="Oztas S."/>
            <person name="Mangenot S."/>
            <person name="Couloux A."/>
            <person name="Loux V."/>
            <person name="Dervyn R."/>
            <person name="Bossy R."/>
            <person name="Bolotin A."/>
            <person name="Batto J.-M."/>
            <person name="Walunas T."/>
            <person name="Gibrat J.-F."/>
            <person name="Bessieres P."/>
            <person name="Weissenbach J."/>
            <person name="Ehrlich S.D."/>
            <person name="Maguin E."/>
        </authorList>
    </citation>
    <scope>NUCLEOTIDE SEQUENCE [LARGE SCALE GENOMIC DNA]</scope>
    <source>
        <strain evidence="2">ATCC 11842 / DSM 20081 / BCRC 10696 / JCM 1002 / NBRC 13953 / NCIMB 11778 / NCTC 12712 / WDCM 00102 / Lb 14</strain>
    </source>
</reference>
<keyword evidence="2" id="KW-1185">Reference proteome</keyword>